<dbReference type="Ensembl" id="ENSSFAT00005054164.1">
    <property type="protein sequence ID" value="ENSSFAP00005052503.1"/>
    <property type="gene ID" value="ENSSFAG00005025146.1"/>
</dbReference>
<dbReference type="SMART" id="SM00284">
    <property type="entry name" value="OLF"/>
    <property type="match status" value="1"/>
</dbReference>
<evidence type="ECO:0000256" key="2">
    <source>
        <dbReference type="ARBA" id="ARBA00022525"/>
    </source>
</evidence>
<dbReference type="PANTHER" id="PTHR23192">
    <property type="entry name" value="OLFACTOMEDIN-RELATED"/>
    <property type="match status" value="1"/>
</dbReference>
<accession>A0A672JE42</accession>
<dbReference type="Pfam" id="PF02191">
    <property type="entry name" value="OLF"/>
    <property type="match status" value="1"/>
</dbReference>
<name>A0A672JE42_SALFA</name>
<protein>
    <submittedName>
        <fullName evidence="6">Olfactomedin-4-like</fullName>
    </submittedName>
</protein>
<evidence type="ECO:0000256" key="1">
    <source>
        <dbReference type="ARBA" id="ARBA00004613"/>
    </source>
</evidence>
<feature type="chain" id="PRO_5025340986" evidence="4">
    <location>
        <begin position="19"/>
        <end position="460"/>
    </location>
</feature>
<proteinExistence type="predicted"/>
<dbReference type="InterPro" id="IPR003112">
    <property type="entry name" value="Olfac-like_dom"/>
</dbReference>
<gene>
    <name evidence="6" type="primary">LOC115392494</name>
</gene>
<dbReference type="GO" id="GO:0005615">
    <property type="term" value="C:extracellular space"/>
    <property type="evidence" value="ECO:0007669"/>
    <property type="project" value="TreeGrafter"/>
</dbReference>
<reference evidence="6" key="1">
    <citation type="submission" date="2019-06" db="EMBL/GenBank/DDBJ databases">
        <authorList>
            <consortium name="Wellcome Sanger Institute Data Sharing"/>
        </authorList>
    </citation>
    <scope>NUCLEOTIDE SEQUENCE [LARGE SCALE GENOMIC DNA]</scope>
</reference>
<feature type="domain" description="Olfactomedin-like" evidence="5">
    <location>
        <begin position="185"/>
        <end position="460"/>
    </location>
</feature>
<dbReference type="PROSITE" id="PS51132">
    <property type="entry name" value="OLF"/>
    <property type="match status" value="1"/>
</dbReference>
<evidence type="ECO:0000313" key="7">
    <source>
        <dbReference type="Proteomes" id="UP000472267"/>
    </source>
</evidence>
<dbReference type="GO" id="GO:0007165">
    <property type="term" value="P:signal transduction"/>
    <property type="evidence" value="ECO:0007669"/>
    <property type="project" value="TreeGrafter"/>
</dbReference>
<dbReference type="AlphaFoldDB" id="A0A672JE42"/>
<comment type="caution">
    <text evidence="3">Lacks conserved residue(s) required for the propagation of feature annotation.</text>
</comment>
<keyword evidence="4" id="KW-0732">Signal</keyword>
<reference evidence="6" key="3">
    <citation type="submission" date="2025-09" db="UniProtKB">
        <authorList>
            <consortium name="Ensembl"/>
        </authorList>
    </citation>
    <scope>IDENTIFICATION</scope>
</reference>
<sequence length="460" mass="51628">MKLQVVLSLCAVLAVSLQAPSPEQCGCEITNSGDDFPHDKLSTADGNASDCNRNITPNKTVELESLLLGLERRIAQLHKDVSVLEREDDGELYGVLSLYVIENEMVEIRHLMDRLNSTTETDQHLTADAVQQLRALRVEMREMETFDTAQVVRGRLDNELLRMDLNDCQNGLNATPPPTQPPPRTCAHGQLQNVTGPRVFTKGEYPGSYPYGAWGRDPEPEPGKESWYWLVMMTSGNKFSNYIRLYSSLSSLIVGKSVPGNVDIHPSNPTTNTIQGPNNVLYRGALYYNCYNQPEVCRFNLTTKKVTNFRLPEGTRYNSKGNFCQLDECYPFTDLDLATDESGVWVTYTTSQDFGNLVLSKVEEGEPPRLGQTWHTSIYKQAITNTFMACGVLYATRFKTKGVEEIFYALDTVTGKERFNLGILMNKMAPKIQALNYSPVDQMLHAYSDANMVSYKALFA</sequence>
<organism evidence="6 7">
    <name type="scientific">Salarias fasciatus</name>
    <name type="common">Jewelled blenny</name>
    <name type="synonym">Blennius fasciatus</name>
    <dbReference type="NCBI Taxonomy" id="181472"/>
    <lineage>
        <taxon>Eukaryota</taxon>
        <taxon>Metazoa</taxon>
        <taxon>Chordata</taxon>
        <taxon>Craniata</taxon>
        <taxon>Vertebrata</taxon>
        <taxon>Euteleostomi</taxon>
        <taxon>Actinopterygii</taxon>
        <taxon>Neopterygii</taxon>
        <taxon>Teleostei</taxon>
        <taxon>Neoteleostei</taxon>
        <taxon>Acanthomorphata</taxon>
        <taxon>Ovalentaria</taxon>
        <taxon>Blenniimorphae</taxon>
        <taxon>Blenniiformes</taxon>
        <taxon>Blennioidei</taxon>
        <taxon>Blenniidae</taxon>
        <taxon>Salariinae</taxon>
        <taxon>Salarias</taxon>
    </lineage>
</organism>
<keyword evidence="2" id="KW-0964">Secreted</keyword>
<reference evidence="6" key="2">
    <citation type="submission" date="2025-08" db="UniProtKB">
        <authorList>
            <consortium name="Ensembl"/>
        </authorList>
    </citation>
    <scope>IDENTIFICATION</scope>
</reference>
<dbReference type="PANTHER" id="PTHR23192:SF68">
    <property type="entry name" value="OLFACTOMEDIN-4-LIKE"/>
    <property type="match status" value="1"/>
</dbReference>
<evidence type="ECO:0000313" key="6">
    <source>
        <dbReference type="Ensembl" id="ENSSFAP00005052503.1"/>
    </source>
</evidence>
<evidence type="ECO:0000256" key="4">
    <source>
        <dbReference type="SAM" id="SignalP"/>
    </source>
</evidence>
<dbReference type="OrthoDB" id="8626508at2759"/>
<dbReference type="OMA" id="LEECYLY"/>
<evidence type="ECO:0000256" key="3">
    <source>
        <dbReference type="PROSITE-ProRule" id="PRU00446"/>
    </source>
</evidence>
<keyword evidence="7" id="KW-1185">Reference proteome</keyword>
<dbReference type="InParanoid" id="A0A672JE42"/>
<comment type="subcellular location">
    <subcellularLocation>
        <location evidence="1">Secreted</location>
    </subcellularLocation>
</comment>
<evidence type="ECO:0000259" key="5">
    <source>
        <dbReference type="PROSITE" id="PS51132"/>
    </source>
</evidence>
<dbReference type="InterPro" id="IPR050605">
    <property type="entry name" value="Olfactomedin-like_domain"/>
</dbReference>
<feature type="signal peptide" evidence="4">
    <location>
        <begin position="1"/>
        <end position="18"/>
    </location>
</feature>
<dbReference type="Proteomes" id="UP000472267">
    <property type="component" value="Chromosome 7"/>
</dbReference>